<dbReference type="Proteomes" id="UP000177026">
    <property type="component" value="Unassembled WGS sequence"/>
</dbReference>
<name>A0A1F7GKP5_9BACT</name>
<reference evidence="1 2" key="1">
    <citation type="journal article" date="2016" name="Nat. Commun.">
        <title>Thousands of microbial genomes shed light on interconnected biogeochemical processes in an aquifer system.</title>
        <authorList>
            <person name="Anantharaman K."/>
            <person name="Brown C.T."/>
            <person name="Hug L.A."/>
            <person name="Sharon I."/>
            <person name="Castelle C.J."/>
            <person name="Probst A.J."/>
            <person name="Thomas B.C."/>
            <person name="Singh A."/>
            <person name="Wilkins M.J."/>
            <person name="Karaoz U."/>
            <person name="Brodie E.L."/>
            <person name="Williams K.H."/>
            <person name="Hubbard S.S."/>
            <person name="Banfield J.F."/>
        </authorList>
    </citation>
    <scope>NUCLEOTIDE SEQUENCE [LARGE SCALE GENOMIC DNA]</scope>
</reference>
<comment type="caution">
    <text evidence="1">The sequence shown here is derived from an EMBL/GenBank/DDBJ whole genome shotgun (WGS) entry which is preliminary data.</text>
</comment>
<organism evidence="1 2">
    <name type="scientific">Candidatus Roizmanbacteria bacterium RIFCSPHIGHO2_01_FULL_39_8</name>
    <dbReference type="NCBI Taxonomy" id="1802033"/>
    <lineage>
        <taxon>Bacteria</taxon>
        <taxon>Candidatus Roizmaniibacteriota</taxon>
    </lineage>
</organism>
<dbReference type="EMBL" id="MFZI01000048">
    <property type="protein sequence ID" value="OGK19477.1"/>
    <property type="molecule type" value="Genomic_DNA"/>
</dbReference>
<evidence type="ECO:0000313" key="2">
    <source>
        <dbReference type="Proteomes" id="UP000177026"/>
    </source>
</evidence>
<sequence>MKKAIKFHHKIEYPKKAYIAYILIMRKQGNYFLPFNEVFTDVDAIKSPTLTLIEKSRGESVFIPSAPIIFPIALAEKIPLKRDYWDEPTTELSKIERVNNFLKPLENHHFQKLLVIPLKKERGTLLQAAFCFNIKAKEAELSFFMSNNYLSMDKRASFAAIYHFENPFRFELTTGNKVNISGTSTITH</sequence>
<proteinExistence type="predicted"/>
<gene>
    <name evidence="1" type="ORF">A2866_01405</name>
</gene>
<evidence type="ECO:0000313" key="1">
    <source>
        <dbReference type="EMBL" id="OGK19477.1"/>
    </source>
</evidence>
<dbReference type="AlphaFoldDB" id="A0A1F7GKP5"/>
<accession>A0A1F7GKP5</accession>
<protein>
    <submittedName>
        <fullName evidence="1">Uncharacterized protein</fullName>
    </submittedName>
</protein>